<evidence type="ECO:0000256" key="2">
    <source>
        <dbReference type="ARBA" id="ARBA00022694"/>
    </source>
</evidence>
<dbReference type="InterPro" id="IPR020097">
    <property type="entry name" value="PsdUridine_synth_TruA_a/b_dom"/>
</dbReference>
<evidence type="ECO:0000313" key="6">
    <source>
        <dbReference type="EMBL" id="GMH12355.1"/>
    </source>
</evidence>
<sequence>MSLGMRYVELSISGESFMLHQIRKMVGTAVAVKRNLLPTDILKWSLNKFSRIVLPLAPSEVLLLRGNDFSARKQPGNKRRPEMHTLVSSKEIIASVDEFYASVLLPRVSKFLDPSESPWREWVNSLDANTTIPEAQLNEVGNSWNAWNDKVPK</sequence>
<dbReference type="GO" id="GO:0031119">
    <property type="term" value="P:tRNA pseudouridine synthesis"/>
    <property type="evidence" value="ECO:0007669"/>
    <property type="project" value="TreeGrafter"/>
</dbReference>
<dbReference type="InterPro" id="IPR020095">
    <property type="entry name" value="PsdUridine_synth_TruA_C"/>
</dbReference>
<dbReference type="AlphaFoldDB" id="A0AAD3SK87"/>
<accession>A0AAD3SK87</accession>
<dbReference type="GO" id="GO:0005634">
    <property type="term" value="C:nucleus"/>
    <property type="evidence" value="ECO:0007669"/>
    <property type="project" value="TreeGrafter"/>
</dbReference>
<evidence type="ECO:0000259" key="5">
    <source>
        <dbReference type="Pfam" id="PF01416"/>
    </source>
</evidence>
<dbReference type="GO" id="GO:0160147">
    <property type="term" value="F:tRNA pseudouridine(38-40) synthase activity"/>
    <property type="evidence" value="ECO:0007669"/>
    <property type="project" value="UniProtKB-EC"/>
</dbReference>
<dbReference type="SUPFAM" id="SSF55120">
    <property type="entry name" value="Pseudouridine synthase"/>
    <property type="match status" value="1"/>
</dbReference>
<evidence type="ECO:0000313" key="7">
    <source>
        <dbReference type="Proteomes" id="UP001279734"/>
    </source>
</evidence>
<dbReference type="EMBL" id="BSYO01000011">
    <property type="protein sequence ID" value="GMH12355.1"/>
    <property type="molecule type" value="Genomic_DNA"/>
</dbReference>
<evidence type="ECO:0000256" key="3">
    <source>
        <dbReference type="ARBA" id="ARBA00023235"/>
    </source>
</evidence>
<dbReference type="EC" id="5.4.99.12" evidence="4"/>
<evidence type="ECO:0000256" key="4">
    <source>
        <dbReference type="RuleBase" id="RU003792"/>
    </source>
</evidence>
<reference evidence="6" key="1">
    <citation type="submission" date="2023-05" db="EMBL/GenBank/DDBJ databases">
        <title>Nepenthes gracilis genome sequencing.</title>
        <authorList>
            <person name="Fukushima K."/>
        </authorList>
    </citation>
    <scope>NUCLEOTIDE SEQUENCE</scope>
    <source>
        <strain evidence="6">SING2019-196</strain>
    </source>
</reference>
<keyword evidence="7" id="KW-1185">Reference proteome</keyword>
<proteinExistence type="inferred from homology"/>
<protein>
    <recommendedName>
        <fullName evidence="4">tRNA pseudouridine synthase</fullName>
        <ecNumber evidence="4">5.4.99.12</ecNumber>
    </recommendedName>
</protein>
<evidence type="ECO:0000256" key="1">
    <source>
        <dbReference type="ARBA" id="ARBA00009375"/>
    </source>
</evidence>
<gene>
    <name evidence="6" type="ORF">Nepgr_014196</name>
</gene>
<name>A0AAD3SK87_NEPGR</name>
<dbReference type="Pfam" id="PF01416">
    <property type="entry name" value="PseudoU_synth_1"/>
    <property type="match status" value="1"/>
</dbReference>
<dbReference type="PANTHER" id="PTHR11142:SF9">
    <property type="entry name" value="TRNA PSEUDOURIDINE SYNTHASE-RELATED"/>
    <property type="match status" value="1"/>
</dbReference>
<feature type="domain" description="Pseudouridine synthase I TruA alpha/beta" evidence="5">
    <location>
        <begin position="8"/>
        <end position="60"/>
    </location>
</feature>
<dbReference type="GO" id="GO:0003723">
    <property type="term" value="F:RNA binding"/>
    <property type="evidence" value="ECO:0007669"/>
    <property type="project" value="InterPro"/>
</dbReference>
<comment type="catalytic activity">
    <reaction evidence="4">
        <text>uridine(38/39/40) in tRNA = pseudouridine(38/39/40) in tRNA</text>
        <dbReference type="Rhea" id="RHEA:22376"/>
        <dbReference type="Rhea" id="RHEA-COMP:10085"/>
        <dbReference type="Rhea" id="RHEA-COMP:10087"/>
        <dbReference type="ChEBI" id="CHEBI:65314"/>
        <dbReference type="ChEBI" id="CHEBI:65315"/>
        <dbReference type="EC" id="5.4.99.12"/>
    </reaction>
</comment>
<dbReference type="InterPro" id="IPR020103">
    <property type="entry name" value="PsdUridine_synth_cat_dom_sf"/>
</dbReference>
<keyword evidence="3 4" id="KW-0413">Isomerase</keyword>
<dbReference type="GO" id="GO:1990481">
    <property type="term" value="P:mRNA pseudouridine synthesis"/>
    <property type="evidence" value="ECO:0007669"/>
    <property type="project" value="TreeGrafter"/>
</dbReference>
<dbReference type="InterPro" id="IPR001406">
    <property type="entry name" value="PsdUridine_synth_TruA"/>
</dbReference>
<dbReference type="Proteomes" id="UP001279734">
    <property type="component" value="Unassembled WGS sequence"/>
</dbReference>
<keyword evidence="2 4" id="KW-0819">tRNA processing</keyword>
<dbReference type="Gene3D" id="3.30.70.660">
    <property type="entry name" value="Pseudouridine synthase I, catalytic domain, C-terminal subdomain"/>
    <property type="match status" value="1"/>
</dbReference>
<dbReference type="PANTHER" id="PTHR11142">
    <property type="entry name" value="PSEUDOURIDYLATE SYNTHASE"/>
    <property type="match status" value="1"/>
</dbReference>
<comment type="similarity">
    <text evidence="1 4">Belongs to the tRNA pseudouridine synthase TruA family.</text>
</comment>
<comment type="caution">
    <text evidence="6">The sequence shown here is derived from an EMBL/GenBank/DDBJ whole genome shotgun (WGS) entry which is preliminary data.</text>
</comment>
<organism evidence="6 7">
    <name type="scientific">Nepenthes gracilis</name>
    <name type="common">Slender pitcher plant</name>
    <dbReference type="NCBI Taxonomy" id="150966"/>
    <lineage>
        <taxon>Eukaryota</taxon>
        <taxon>Viridiplantae</taxon>
        <taxon>Streptophyta</taxon>
        <taxon>Embryophyta</taxon>
        <taxon>Tracheophyta</taxon>
        <taxon>Spermatophyta</taxon>
        <taxon>Magnoliopsida</taxon>
        <taxon>eudicotyledons</taxon>
        <taxon>Gunneridae</taxon>
        <taxon>Pentapetalae</taxon>
        <taxon>Caryophyllales</taxon>
        <taxon>Nepenthaceae</taxon>
        <taxon>Nepenthes</taxon>
    </lineage>
</organism>